<feature type="compositionally biased region" description="Polar residues" evidence="1">
    <location>
        <begin position="467"/>
        <end position="485"/>
    </location>
</feature>
<feature type="region of interest" description="Disordered" evidence="1">
    <location>
        <begin position="664"/>
        <end position="834"/>
    </location>
</feature>
<organism evidence="2">
    <name type="scientific">Grammatophora oceanica</name>
    <dbReference type="NCBI Taxonomy" id="210454"/>
    <lineage>
        <taxon>Eukaryota</taxon>
        <taxon>Sar</taxon>
        <taxon>Stramenopiles</taxon>
        <taxon>Ochrophyta</taxon>
        <taxon>Bacillariophyta</taxon>
        <taxon>Fragilariophyceae</taxon>
        <taxon>Fragilariophycidae</taxon>
        <taxon>Rhabdonematales</taxon>
        <taxon>Grammatophoraceae</taxon>
        <taxon>Grammatophora</taxon>
    </lineage>
</organism>
<feature type="region of interest" description="Disordered" evidence="1">
    <location>
        <begin position="52"/>
        <end position="72"/>
    </location>
</feature>
<sequence>MVKLGGYYTPFRRRNNNNNSSSAVVVVNHAAHDDESNCSLLTEDMNSIVQQRNSSGEATCEVGSGTSGSTTSSAQRFRQLNCLNTAQHYCATAIQATYAAAGTTSNTTTTTTTTPTLTGPTLSSSSSSTLKSYHHKKLISIDEEFGDFVHEKNNTTKQRSGTCSKHRNKKNKVGSSSKSRSPNSLLLGETPLTGRHHVMHHHDDDIDDDIDATPARIDETTKSRGRSNKGCRPRTTTAAQLCLVDSEQTMDAVMVESQLLNHSGIEDPLDDSYNNSSNLSHQTEEEQERDNYEDVYKSYDVLPQATTEDSYLLASSSQLENASTEAAEGSSSFDSLALANAISDEQHQQDQEQPIAIFSSSWDMNVAKKLAAATASPMTVPTTATSSPSTISKEQVHVISPEDDTARSRAISPPRRQHQDNENNDEYQYSSFPFIAQALHETKEAEKKKKKTVITSPSRGHHAVVTCGSSSDVSTLEGSSTADINSPSRRLDLSLEQPQRAAAAAAADNSIPDATPSVVLGRGGSLQLPPNQQNLDDILEEVIKAKKAEVSIELLESFVGATITDDAQQHSFFPTTPTKNRQEEIVEHHRNLSRTAERTPTREDQDRAFDFDVDNDDAFDFLETPSFPSFPPPPPSMDTNESLLARYAKLEPFLAMNEAIPEGNKRSVKGPIYSAPVNPLAKRTSSETNNNKSRSQHQERKTSRGNSVVTTNATASSTVSSMADLASSVLSMPTTPRRRARNFCKQQQQLQQKKKSLTPKPSYVGRRRIVSSSDATPATNNNNSTRPFFWRSHPADAPVPRRCESTGESPLQSSKLGSRTLTEEDDDDDDTDDDSNLELWELIQVRNVLRQQHQQLIYGRGGGNPTPSHATISSDDVFFNSFPSTTTNASSGSSPDRRSNGGGGEDEEKNGFRDGGASGWPPLLSSTQQPHGNLTHRLGSGGREVTRIEL</sequence>
<feature type="compositionally biased region" description="Polar residues" evidence="1">
    <location>
        <begin position="881"/>
        <end position="894"/>
    </location>
</feature>
<name>A0A7S1UWJ0_9STRA</name>
<gene>
    <name evidence="2" type="ORF">GOCE00092_LOCUS9408</name>
</gene>
<feature type="compositionally biased region" description="Low complexity" evidence="1">
    <location>
        <begin position="373"/>
        <end position="392"/>
    </location>
</feature>
<feature type="region of interest" description="Disordered" evidence="1">
    <location>
        <begin position="264"/>
        <end position="291"/>
    </location>
</feature>
<feature type="region of interest" description="Disordered" evidence="1">
    <location>
        <begin position="373"/>
        <end position="425"/>
    </location>
</feature>
<feature type="compositionally biased region" description="Acidic residues" evidence="1">
    <location>
        <begin position="823"/>
        <end position="834"/>
    </location>
</feature>
<feature type="compositionally biased region" description="Low complexity" evidence="1">
    <location>
        <begin position="706"/>
        <end position="721"/>
    </location>
</feature>
<protein>
    <submittedName>
        <fullName evidence="2">Uncharacterized protein</fullName>
    </submittedName>
</protein>
<dbReference type="AlphaFoldDB" id="A0A7S1UWJ0"/>
<evidence type="ECO:0000313" key="2">
    <source>
        <dbReference type="EMBL" id="CAD9280498.1"/>
    </source>
</evidence>
<feature type="compositionally biased region" description="Low complexity" evidence="1">
    <location>
        <begin position="63"/>
        <end position="72"/>
    </location>
</feature>
<feature type="compositionally biased region" description="Polar residues" evidence="1">
    <location>
        <begin position="865"/>
        <end position="874"/>
    </location>
</feature>
<evidence type="ECO:0000256" key="1">
    <source>
        <dbReference type="SAM" id="MobiDB-lite"/>
    </source>
</evidence>
<feature type="region of interest" description="Disordered" evidence="1">
    <location>
        <begin position="153"/>
        <end position="190"/>
    </location>
</feature>
<feature type="compositionally biased region" description="Low complexity" evidence="1">
    <location>
        <begin position="173"/>
        <end position="187"/>
    </location>
</feature>
<feature type="compositionally biased region" description="Polar residues" evidence="1">
    <location>
        <begin position="770"/>
        <end position="786"/>
    </location>
</feature>
<feature type="compositionally biased region" description="Polar residues" evidence="1">
    <location>
        <begin position="806"/>
        <end position="820"/>
    </location>
</feature>
<dbReference type="EMBL" id="HBGK01018664">
    <property type="protein sequence ID" value="CAD9280498.1"/>
    <property type="molecule type" value="Transcribed_RNA"/>
</dbReference>
<feature type="compositionally biased region" description="Low complexity" evidence="1">
    <location>
        <begin position="103"/>
        <end position="129"/>
    </location>
</feature>
<feature type="region of interest" description="Disordered" evidence="1">
    <location>
        <begin position="446"/>
        <end position="485"/>
    </location>
</feature>
<feature type="region of interest" description="Disordered" evidence="1">
    <location>
        <begin position="858"/>
        <end position="950"/>
    </location>
</feature>
<reference evidence="2" key="1">
    <citation type="submission" date="2021-01" db="EMBL/GenBank/DDBJ databases">
        <authorList>
            <person name="Corre E."/>
            <person name="Pelletier E."/>
            <person name="Niang G."/>
            <person name="Scheremetjew M."/>
            <person name="Finn R."/>
            <person name="Kale V."/>
            <person name="Holt S."/>
            <person name="Cochrane G."/>
            <person name="Meng A."/>
            <person name="Brown T."/>
            <person name="Cohen L."/>
        </authorList>
    </citation>
    <scope>NUCLEOTIDE SEQUENCE</scope>
    <source>
        <strain evidence="2">CCMP 410</strain>
    </source>
</reference>
<proteinExistence type="predicted"/>
<feature type="compositionally biased region" description="Low complexity" evidence="1">
    <location>
        <begin position="271"/>
        <end position="280"/>
    </location>
</feature>
<feature type="region of interest" description="Disordered" evidence="1">
    <location>
        <begin position="103"/>
        <end position="130"/>
    </location>
</feature>
<accession>A0A7S1UWJ0</accession>